<dbReference type="AlphaFoldDB" id="A0A409X2S9"/>
<proteinExistence type="predicted"/>
<evidence type="ECO:0000313" key="2">
    <source>
        <dbReference type="EMBL" id="PPQ85062.1"/>
    </source>
</evidence>
<comment type="caution">
    <text evidence="2">The sequence shown here is derived from an EMBL/GenBank/DDBJ whole genome shotgun (WGS) entry which is preliminary data.</text>
</comment>
<evidence type="ECO:0000313" key="3">
    <source>
        <dbReference type="Proteomes" id="UP000283269"/>
    </source>
</evidence>
<dbReference type="EMBL" id="NHYD01002766">
    <property type="protein sequence ID" value="PPQ85062.1"/>
    <property type="molecule type" value="Genomic_DNA"/>
</dbReference>
<keyword evidence="3" id="KW-1185">Reference proteome</keyword>
<reference evidence="2 3" key="1">
    <citation type="journal article" date="2018" name="Evol. Lett.">
        <title>Horizontal gene cluster transfer increased hallucinogenic mushroom diversity.</title>
        <authorList>
            <person name="Reynolds H.T."/>
            <person name="Vijayakumar V."/>
            <person name="Gluck-Thaler E."/>
            <person name="Korotkin H.B."/>
            <person name="Matheny P.B."/>
            <person name="Slot J.C."/>
        </authorList>
    </citation>
    <scope>NUCLEOTIDE SEQUENCE [LARGE SCALE GENOMIC DNA]</scope>
    <source>
        <strain evidence="2 3">2631</strain>
    </source>
</reference>
<feature type="compositionally biased region" description="Basic and acidic residues" evidence="1">
    <location>
        <begin position="141"/>
        <end position="155"/>
    </location>
</feature>
<organism evidence="2 3">
    <name type="scientific">Psilocybe cyanescens</name>
    <dbReference type="NCBI Taxonomy" id="93625"/>
    <lineage>
        <taxon>Eukaryota</taxon>
        <taxon>Fungi</taxon>
        <taxon>Dikarya</taxon>
        <taxon>Basidiomycota</taxon>
        <taxon>Agaricomycotina</taxon>
        <taxon>Agaricomycetes</taxon>
        <taxon>Agaricomycetidae</taxon>
        <taxon>Agaricales</taxon>
        <taxon>Agaricineae</taxon>
        <taxon>Strophariaceae</taxon>
        <taxon>Psilocybe</taxon>
    </lineage>
</organism>
<gene>
    <name evidence="2" type="ORF">CVT25_010282</name>
</gene>
<protein>
    <submittedName>
        <fullName evidence="2">Uncharacterized protein</fullName>
    </submittedName>
</protein>
<name>A0A409X2S9_PSICY</name>
<dbReference type="InParanoid" id="A0A409X2S9"/>
<evidence type="ECO:0000256" key="1">
    <source>
        <dbReference type="SAM" id="MobiDB-lite"/>
    </source>
</evidence>
<feature type="region of interest" description="Disordered" evidence="1">
    <location>
        <begin position="139"/>
        <end position="168"/>
    </location>
</feature>
<accession>A0A409X2S9</accession>
<sequence length="240" mass="26780">MTTPHIPPDPILATLTFPFLFPIPITVHMHMPITITAPALPHPITLPSPSCSLSSRSLCVSRSPARIPSYKCTPPTLPPALQLSPRAPRRGLACVHALLVRWRAAWRGGGLCVLHPADRPFPIIVLRLHFTNASSSKTRVHSIERRYQPKQKENPRASLNEPPNPLPQLVLRPSHPFPRLLAHLHLPEHNPKLPALLRVLLRVSIQLFERVEEARVQEGEPSKEGCVRSEKGCYLVCCDV</sequence>
<dbReference type="Proteomes" id="UP000283269">
    <property type="component" value="Unassembled WGS sequence"/>
</dbReference>